<sequence>MEKKVDRILYHSGRYALVLEELGKIHNINMGEYSLPSVSEQCHEILNNSVVHLDYHHHRVVLIIATYVASLYLGRQFVAGKCELDSSAVPAILSGGGLEYLNLSFRWKDELGAVGLGGFGANIKVLEIIVTITNDAIMNIVKGCPLLQEWNLSNCYMIINVSGWESHEIRDMMRKDVKIIEYEEESKNTISWDSGDFTI</sequence>
<name>A0A2U1LUQ4_ARTAN</name>
<dbReference type="OrthoDB" id="550575at2759"/>
<dbReference type="Proteomes" id="UP000245207">
    <property type="component" value="Unassembled WGS sequence"/>
</dbReference>
<keyword evidence="2" id="KW-1185">Reference proteome</keyword>
<dbReference type="AlphaFoldDB" id="A0A2U1LUQ4"/>
<evidence type="ECO:0000313" key="2">
    <source>
        <dbReference type="Proteomes" id="UP000245207"/>
    </source>
</evidence>
<dbReference type="SUPFAM" id="SSF52047">
    <property type="entry name" value="RNI-like"/>
    <property type="match status" value="1"/>
</dbReference>
<accession>A0A2U1LUQ4</accession>
<dbReference type="InterPro" id="IPR032675">
    <property type="entry name" value="LRR_dom_sf"/>
</dbReference>
<dbReference type="STRING" id="35608.A0A2U1LUQ4"/>
<dbReference type="Gene3D" id="3.80.10.10">
    <property type="entry name" value="Ribonuclease Inhibitor"/>
    <property type="match status" value="1"/>
</dbReference>
<reference evidence="1 2" key="1">
    <citation type="journal article" date="2018" name="Mol. Plant">
        <title>The genome of Artemisia annua provides insight into the evolution of Asteraceae family and artemisinin biosynthesis.</title>
        <authorList>
            <person name="Shen Q."/>
            <person name="Zhang L."/>
            <person name="Liao Z."/>
            <person name="Wang S."/>
            <person name="Yan T."/>
            <person name="Shi P."/>
            <person name="Liu M."/>
            <person name="Fu X."/>
            <person name="Pan Q."/>
            <person name="Wang Y."/>
            <person name="Lv Z."/>
            <person name="Lu X."/>
            <person name="Zhang F."/>
            <person name="Jiang W."/>
            <person name="Ma Y."/>
            <person name="Chen M."/>
            <person name="Hao X."/>
            <person name="Li L."/>
            <person name="Tang Y."/>
            <person name="Lv G."/>
            <person name="Zhou Y."/>
            <person name="Sun X."/>
            <person name="Brodelius P.E."/>
            <person name="Rose J.K.C."/>
            <person name="Tang K."/>
        </authorList>
    </citation>
    <scope>NUCLEOTIDE SEQUENCE [LARGE SCALE GENOMIC DNA]</scope>
    <source>
        <strain evidence="2">cv. Huhao1</strain>
        <tissue evidence="1">Leaf</tissue>
    </source>
</reference>
<evidence type="ECO:0000313" key="1">
    <source>
        <dbReference type="EMBL" id="PWA52732.1"/>
    </source>
</evidence>
<organism evidence="1 2">
    <name type="scientific">Artemisia annua</name>
    <name type="common">Sweet wormwood</name>
    <dbReference type="NCBI Taxonomy" id="35608"/>
    <lineage>
        <taxon>Eukaryota</taxon>
        <taxon>Viridiplantae</taxon>
        <taxon>Streptophyta</taxon>
        <taxon>Embryophyta</taxon>
        <taxon>Tracheophyta</taxon>
        <taxon>Spermatophyta</taxon>
        <taxon>Magnoliopsida</taxon>
        <taxon>eudicotyledons</taxon>
        <taxon>Gunneridae</taxon>
        <taxon>Pentapetalae</taxon>
        <taxon>asterids</taxon>
        <taxon>campanulids</taxon>
        <taxon>Asterales</taxon>
        <taxon>Asteraceae</taxon>
        <taxon>Asteroideae</taxon>
        <taxon>Anthemideae</taxon>
        <taxon>Artemisiinae</taxon>
        <taxon>Artemisia</taxon>
    </lineage>
</organism>
<protein>
    <submittedName>
        <fullName evidence="1">RNI-like superfamily protein</fullName>
    </submittedName>
</protein>
<proteinExistence type="predicted"/>
<comment type="caution">
    <text evidence="1">The sequence shown here is derived from an EMBL/GenBank/DDBJ whole genome shotgun (WGS) entry which is preliminary data.</text>
</comment>
<dbReference type="EMBL" id="PKPP01007680">
    <property type="protein sequence ID" value="PWA52732.1"/>
    <property type="molecule type" value="Genomic_DNA"/>
</dbReference>
<gene>
    <name evidence="1" type="ORF">CTI12_AA451720</name>
</gene>